<evidence type="ECO:0000259" key="1">
    <source>
        <dbReference type="Pfam" id="PF03976"/>
    </source>
</evidence>
<reference evidence="2" key="1">
    <citation type="submission" date="2009-12" db="EMBL/GenBank/DDBJ databases">
        <authorList>
            <person name="Weinstock G."/>
            <person name="Sodergren E."/>
            <person name="Clifton S."/>
            <person name="Fulton L."/>
            <person name="Fulton B."/>
            <person name="Courtney L."/>
            <person name="Fronick C."/>
            <person name="Harrison M."/>
            <person name="Strong C."/>
            <person name="Farmer C."/>
            <person name="Delahaunty K."/>
            <person name="Markovic C."/>
            <person name="Hall O."/>
            <person name="Minx P."/>
            <person name="Tomlinson C."/>
            <person name="Mitreva M."/>
            <person name="Nelson J."/>
            <person name="Hou S."/>
            <person name="Wollam A."/>
            <person name="Pepin K.H."/>
            <person name="Johnson M."/>
            <person name="Bhonagiri V."/>
            <person name="Nash W.E."/>
            <person name="Warren W."/>
            <person name="Chinwalla A."/>
            <person name="Mardis E.R."/>
            <person name="Wilson R.K."/>
        </authorList>
    </citation>
    <scope>NUCLEOTIDE SEQUENCE [LARGE SCALE GENOMIC DNA]</scope>
    <source>
        <strain evidence="2">DSM 15176</strain>
    </source>
</reference>
<feature type="domain" description="Polyphosphate kinase-2-related" evidence="1">
    <location>
        <begin position="77"/>
        <end position="311"/>
    </location>
</feature>
<dbReference type="Proteomes" id="UP000003438">
    <property type="component" value="Unassembled WGS sequence"/>
</dbReference>
<organism evidence="2 3">
    <name type="scientific">Subdoligranulum variabile DSM 15176</name>
    <dbReference type="NCBI Taxonomy" id="411471"/>
    <lineage>
        <taxon>Bacteria</taxon>
        <taxon>Bacillati</taxon>
        <taxon>Bacillota</taxon>
        <taxon>Clostridia</taxon>
        <taxon>Eubacteriales</taxon>
        <taxon>Oscillospiraceae</taxon>
        <taxon>Subdoligranulum</taxon>
    </lineage>
</organism>
<dbReference type="PANTHER" id="PTHR34383:SF3">
    <property type="entry name" value="POLYPHOSPHATE:AMP PHOSPHOTRANSFERASE"/>
    <property type="match status" value="1"/>
</dbReference>
<dbReference type="eggNOG" id="COG2326">
    <property type="taxonomic scope" value="Bacteria"/>
</dbReference>
<dbReference type="InterPro" id="IPR022300">
    <property type="entry name" value="PPK2-rel_1"/>
</dbReference>
<evidence type="ECO:0000313" key="2">
    <source>
        <dbReference type="EMBL" id="EFB76203.1"/>
    </source>
</evidence>
<dbReference type="STRING" id="411471.SUBVAR_05989"/>
<dbReference type="EC" id="2.7.4.-" evidence="2"/>
<dbReference type="PANTHER" id="PTHR34383">
    <property type="entry name" value="POLYPHOSPHATE:AMP PHOSPHOTRANSFERASE-RELATED"/>
    <property type="match status" value="1"/>
</dbReference>
<keyword evidence="3" id="KW-1185">Reference proteome</keyword>
<dbReference type="EMBL" id="ACBY02000023">
    <property type="protein sequence ID" value="EFB76203.1"/>
    <property type="molecule type" value="Genomic_DNA"/>
</dbReference>
<dbReference type="SUPFAM" id="SSF52540">
    <property type="entry name" value="P-loop containing nucleoside triphosphate hydrolases"/>
    <property type="match status" value="1"/>
</dbReference>
<gene>
    <name evidence="2" type="ORF">SUBVAR_05989</name>
</gene>
<dbReference type="Gene3D" id="3.40.50.300">
    <property type="entry name" value="P-loop containing nucleotide triphosphate hydrolases"/>
    <property type="match status" value="1"/>
</dbReference>
<proteinExistence type="predicted"/>
<dbReference type="InterPro" id="IPR027417">
    <property type="entry name" value="P-loop_NTPase"/>
</dbReference>
<evidence type="ECO:0000313" key="3">
    <source>
        <dbReference type="Proteomes" id="UP000003438"/>
    </source>
</evidence>
<dbReference type="GO" id="GO:0006797">
    <property type="term" value="P:polyphosphate metabolic process"/>
    <property type="evidence" value="ECO:0007669"/>
    <property type="project" value="InterPro"/>
</dbReference>
<dbReference type="NCBIfam" id="TIGR03709">
    <property type="entry name" value="PPK2_rel_1"/>
    <property type="match status" value="1"/>
</dbReference>
<name>D1PNR8_9FIRM</name>
<dbReference type="Pfam" id="PF03976">
    <property type="entry name" value="PPK2"/>
    <property type="match status" value="1"/>
</dbReference>
<keyword evidence="2" id="KW-0808">Transferase</keyword>
<accession>D1PNR8</accession>
<comment type="caution">
    <text evidence="2">The sequence shown here is derived from an EMBL/GenBank/DDBJ whole genome shotgun (WGS) entry which is preliminary data.</text>
</comment>
<dbReference type="HOGENOM" id="CLU_048699_1_0_9"/>
<dbReference type="GO" id="GO:0016776">
    <property type="term" value="F:phosphotransferase activity, phosphate group as acceptor"/>
    <property type="evidence" value="ECO:0007669"/>
    <property type="project" value="InterPro"/>
</dbReference>
<protein>
    <submittedName>
        <fullName evidence="2">Polyphosphate:nucleotide phosphotransferase, PPK2 family</fullName>
        <ecNumber evidence="2">2.7.4.-</ecNumber>
    </submittedName>
</protein>
<dbReference type="InterPro" id="IPR022488">
    <property type="entry name" value="PPK2-related"/>
</dbReference>
<dbReference type="AlphaFoldDB" id="D1PNR8"/>
<sequence length="339" mass="39503">MCHAQAQRRYQILNGPSPCPGEGFFVPILHKCPKKGILIYVYQLVGGSAMKADRYRFDGTRPCDLRALPCDGKQDDLDKKEILARTARNLQEMADLQDGLYADGREGIIFVLQALDAAGKDSTVKHVMGGLNPQGVQVTSFKQPCSEDLSHDYLWRIHKALPPRGSIAIFNRSYYEDVLVVQLHDLQNTYKLPPRTLEDGKKEFFKKRYRQIRHYEEYLYDNGYRIVKIFLHVSKEEQRKRFLDRIDNPAKNWKFSLSDVKERAHFEEYLSLYEEVINATATKESPWYALPADQKWYTRYLVSEIVVDTLRRSCHDYPKLRADARAELKDCRTRLEAEE</sequence>